<accession>A0ABV3DV82</accession>
<feature type="region of interest" description="Disordered" evidence="1">
    <location>
        <begin position="1"/>
        <end position="27"/>
    </location>
</feature>
<organism evidence="2 3">
    <name type="scientific">Streptodolium elevatio</name>
    <dbReference type="NCBI Taxonomy" id="3157996"/>
    <lineage>
        <taxon>Bacteria</taxon>
        <taxon>Bacillati</taxon>
        <taxon>Actinomycetota</taxon>
        <taxon>Actinomycetes</taxon>
        <taxon>Kitasatosporales</taxon>
        <taxon>Streptomycetaceae</taxon>
        <taxon>Streptodolium</taxon>
    </lineage>
</organism>
<sequence>MSEPGTPSPPMTPPATPTTPPFDSALLEEAAKKSGLLWIAPAGHPARPVWHTWHDGAVHILQDRTADAVEQHVPGLTDADAAEVTLRSKDKGGRLLTWTADVVVLTPDAGSWPTAAAALHADRLNAPDGEEQPSRWARDCVIVRLDNPRALTHGPALPRTSQSAPPAPTNAVTRGPAPRNLSLGRKLTPPGKRTK</sequence>
<dbReference type="EMBL" id="JBEZFP010000190">
    <property type="protein sequence ID" value="MEU8139663.1"/>
    <property type="molecule type" value="Genomic_DNA"/>
</dbReference>
<evidence type="ECO:0000313" key="2">
    <source>
        <dbReference type="EMBL" id="MEU8139663.1"/>
    </source>
</evidence>
<name>A0ABV3DV82_9ACTN</name>
<gene>
    <name evidence="2" type="ORF">AB0C36_40000</name>
</gene>
<protein>
    <submittedName>
        <fullName evidence="2">Uncharacterized protein</fullName>
    </submittedName>
</protein>
<dbReference type="RefSeq" id="WP_358363896.1">
    <property type="nucleotide sequence ID" value="NZ_JBEZFP010000190.1"/>
</dbReference>
<dbReference type="Proteomes" id="UP001551482">
    <property type="component" value="Unassembled WGS sequence"/>
</dbReference>
<feature type="region of interest" description="Disordered" evidence="1">
    <location>
        <begin position="150"/>
        <end position="195"/>
    </location>
</feature>
<evidence type="ECO:0000256" key="1">
    <source>
        <dbReference type="SAM" id="MobiDB-lite"/>
    </source>
</evidence>
<keyword evidence="3" id="KW-1185">Reference proteome</keyword>
<evidence type="ECO:0000313" key="3">
    <source>
        <dbReference type="Proteomes" id="UP001551482"/>
    </source>
</evidence>
<feature type="compositionally biased region" description="Pro residues" evidence="1">
    <location>
        <begin position="1"/>
        <end position="20"/>
    </location>
</feature>
<reference evidence="2 3" key="1">
    <citation type="submission" date="2024-06" db="EMBL/GenBank/DDBJ databases">
        <title>The Natural Products Discovery Center: Release of the First 8490 Sequenced Strains for Exploring Actinobacteria Biosynthetic Diversity.</title>
        <authorList>
            <person name="Kalkreuter E."/>
            <person name="Kautsar S.A."/>
            <person name="Yang D."/>
            <person name="Bader C.D."/>
            <person name="Teijaro C.N."/>
            <person name="Fluegel L."/>
            <person name="Davis C.M."/>
            <person name="Simpson J.R."/>
            <person name="Lauterbach L."/>
            <person name="Steele A.D."/>
            <person name="Gui C."/>
            <person name="Meng S."/>
            <person name="Li G."/>
            <person name="Viehrig K."/>
            <person name="Ye F."/>
            <person name="Su P."/>
            <person name="Kiefer A.F."/>
            <person name="Nichols A."/>
            <person name="Cepeda A.J."/>
            <person name="Yan W."/>
            <person name="Fan B."/>
            <person name="Jiang Y."/>
            <person name="Adhikari A."/>
            <person name="Zheng C.-J."/>
            <person name="Schuster L."/>
            <person name="Cowan T.M."/>
            <person name="Smanski M.J."/>
            <person name="Chevrette M.G."/>
            <person name="De Carvalho L.P.S."/>
            <person name="Shen B."/>
        </authorList>
    </citation>
    <scope>NUCLEOTIDE SEQUENCE [LARGE SCALE GENOMIC DNA]</scope>
    <source>
        <strain evidence="2 3">NPDC048946</strain>
    </source>
</reference>
<comment type="caution">
    <text evidence="2">The sequence shown here is derived from an EMBL/GenBank/DDBJ whole genome shotgun (WGS) entry which is preliminary data.</text>
</comment>
<proteinExistence type="predicted"/>